<dbReference type="Gene3D" id="2.130.10.10">
    <property type="entry name" value="YVTN repeat-like/Quinoprotein amine dehydrogenase"/>
    <property type="match status" value="1"/>
</dbReference>
<gene>
    <name evidence="2" type="ORF">GCL60_15745</name>
</gene>
<reference evidence="2 3" key="1">
    <citation type="submission" date="2019-10" db="EMBL/GenBank/DDBJ databases">
        <title>New species of Slilvanegrellaceae.</title>
        <authorList>
            <person name="Pitt A."/>
            <person name="Hahn M.W."/>
        </authorList>
    </citation>
    <scope>NUCLEOTIDE SEQUENCE [LARGE SCALE GENOMIC DNA]</scope>
    <source>
        <strain evidence="2 3">SP-Ram-0.45-NSY-1</strain>
    </source>
</reference>
<dbReference type="AlphaFoldDB" id="A0A6N6VN84"/>
<dbReference type="SUPFAM" id="SSF50998">
    <property type="entry name" value="Quinoprotein alcohol dehydrogenase-like"/>
    <property type="match status" value="1"/>
</dbReference>
<comment type="caution">
    <text evidence="2">The sequence shown here is derived from an EMBL/GenBank/DDBJ whole genome shotgun (WGS) entry which is preliminary data.</text>
</comment>
<protein>
    <submittedName>
        <fullName evidence="2">PQQ-binding-like beta-propeller repeat protein</fullName>
    </submittedName>
</protein>
<evidence type="ECO:0000313" key="2">
    <source>
        <dbReference type="EMBL" id="KAB8036239.1"/>
    </source>
</evidence>
<organism evidence="2 3">
    <name type="scientific">Silvanigrella paludirubra</name>
    <dbReference type="NCBI Taxonomy" id="2499159"/>
    <lineage>
        <taxon>Bacteria</taxon>
        <taxon>Pseudomonadati</taxon>
        <taxon>Bdellovibrionota</taxon>
        <taxon>Oligoflexia</taxon>
        <taxon>Silvanigrellales</taxon>
        <taxon>Silvanigrellaceae</taxon>
        <taxon>Silvanigrella</taxon>
    </lineage>
</organism>
<proteinExistence type="predicted"/>
<dbReference type="InterPro" id="IPR015943">
    <property type="entry name" value="WD40/YVTN_repeat-like_dom_sf"/>
</dbReference>
<dbReference type="PANTHER" id="PTHR34512">
    <property type="entry name" value="CELL SURFACE PROTEIN"/>
    <property type="match status" value="1"/>
</dbReference>
<dbReference type="SMART" id="SM00564">
    <property type="entry name" value="PQQ"/>
    <property type="match status" value="4"/>
</dbReference>
<dbReference type="InterPro" id="IPR011047">
    <property type="entry name" value="Quinoprotein_ADH-like_sf"/>
</dbReference>
<dbReference type="PANTHER" id="PTHR34512:SF30">
    <property type="entry name" value="OUTER MEMBRANE PROTEIN ASSEMBLY FACTOR BAMB"/>
    <property type="match status" value="1"/>
</dbReference>
<name>A0A6N6VN84_9BACT</name>
<dbReference type="OrthoDB" id="5288823at2"/>
<evidence type="ECO:0000313" key="3">
    <source>
        <dbReference type="Proteomes" id="UP000437748"/>
    </source>
</evidence>
<dbReference type="RefSeq" id="WP_153421708.1">
    <property type="nucleotide sequence ID" value="NZ_WFLM01000007.1"/>
</dbReference>
<dbReference type="EMBL" id="WFLM01000007">
    <property type="protein sequence ID" value="KAB8036239.1"/>
    <property type="molecule type" value="Genomic_DNA"/>
</dbReference>
<dbReference type="Proteomes" id="UP000437748">
    <property type="component" value="Unassembled WGS sequence"/>
</dbReference>
<feature type="domain" description="Pyrrolo-quinoline quinone repeat" evidence="1">
    <location>
        <begin position="224"/>
        <end position="408"/>
    </location>
</feature>
<evidence type="ECO:0000259" key="1">
    <source>
        <dbReference type="Pfam" id="PF13360"/>
    </source>
</evidence>
<keyword evidence="3" id="KW-1185">Reference proteome</keyword>
<dbReference type="InterPro" id="IPR002372">
    <property type="entry name" value="PQQ_rpt_dom"/>
</dbReference>
<dbReference type="InterPro" id="IPR018391">
    <property type="entry name" value="PQQ_b-propeller_rpt"/>
</dbReference>
<sequence length="487" mass="53718">MNLSKFTCCLFSLGYSVSVFPFAEIKLVTSHPEILEVVGAYSPGPVGSFSTRPTVVIPYQKTFSQFGGLTPDNIFTFEMQKKIKEENSKNSLINKSKISILPRPVCGASPETNTINCFDLNRSGQFLQSYPIPGSVSSTPIFYDNHWLIGTNKGYLLKVEANTFNNYLPFLGSENTSLWGTYSRKYMAIFRPKPIYKDQSGAANGLIYQELIKETLLLSPGMKWVFSNSSKFVGTPIIQNGNVYIFSANEYIQAFNWETGKLSWAVRLAPDANLRLTSNALTSTPTEIIVGTNLGAILILNPKTGSIEWSWQVQEATDSQRESTQLPAGPDKFNSIVSTPLVIDRNLIVSNTESMTQNISLDSKSAIWSYPLGSVAQPKLYQNSVLIGSSNGKLVSLNKETGEVLWSTSLTYDLSPIMSVFVTKKNVILAASSRGQIFMVDPNNGKILSQNLPIGETNGEFFAGYDKADACISFSQNGFRCFYAKVK</sequence>
<dbReference type="Pfam" id="PF13360">
    <property type="entry name" value="PQQ_2"/>
    <property type="match status" value="1"/>
</dbReference>
<accession>A0A6N6VN84</accession>